<dbReference type="Proteomes" id="UP000239156">
    <property type="component" value="Unassembled WGS sequence"/>
</dbReference>
<evidence type="ECO:0000256" key="1">
    <source>
        <dbReference type="SAM" id="MobiDB-lite"/>
    </source>
</evidence>
<evidence type="ECO:0000313" key="2">
    <source>
        <dbReference type="EMBL" id="POW07781.1"/>
    </source>
</evidence>
<keyword evidence="3" id="KW-1185">Reference proteome</keyword>
<evidence type="ECO:0000313" key="3">
    <source>
        <dbReference type="Proteomes" id="UP000239156"/>
    </source>
</evidence>
<dbReference type="VEuPathDB" id="FungiDB:PSTT_08020"/>
<organism evidence="2 3">
    <name type="scientific">Puccinia striiformis</name>
    <dbReference type="NCBI Taxonomy" id="27350"/>
    <lineage>
        <taxon>Eukaryota</taxon>
        <taxon>Fungi</taxon>
        <taxon>Dikarya</taxon>
        <taxon>Basidiomycota</taxon>
        <taxon>Pucciniomycotina</taxon>
        <taxon>Pucciniomycetes</taxon>
        <taxon>Pucciniales</taxon>
        <taxon>Pucciniaceae</taxon>
        <taxon>Puccinia</taxon>
    </lineage>
</organism>
<accession>A0A2S4VE37</accession>
<sequence>MVVLLSISNSPAACAGAHTNLNIARADLLPRTPTQLSTGAVIAPRSPMPKKKGGEGRGGRGGRPGTGGHEDGRGGRGFGRLAEEAALATLGSPVNVLERSLANSALRAAGAIVVAALRRVASPGRLIDKAPLNQPEMATADASVFPVAEVDVPMAGDESMANVLLPRPPSTILVCS</sequence>
<comment type="caution">
    <text evidence="2">The sequence shown here is derived from an EMBL/GenBank/DDBJ whole genome shotgun (WGS) entry which is preliminary data.</text>
</comment>
<feature type="region of interest" description="Disordered" evidence="1">
    <location>
        <begin position="37"/>
        <end position="77"/>
    </location>
</feature>
<dbReference type="AlphaFoldDB" id="A0A2S4VE37"/>
<reference evidence="2" key="1">
    <citation type="submission" date="2017-12" db="EMBL/GenBank/DDBJ databases">
        <title>Gene loss provides genomic basis for host adaptation in cereal stripe rust fungi.</title>
        <authorList>
            <person name="Xia C."/>
        </authorList>
    </citation>
    <scope>NUCLEOTIDE SEQUENCE [LARGE SCALE GENOMIC DNA]</scope>
    <source>
        <strain evidence="2">93-210</strain>
    </source>
</reference>
<gene>
    <name evidence="2" type="ORF">PSTT_08020</name>
</gene>
<proteinExistence type="predicted"/>
<dbReference type="EMBL" id="PKSL01000071">
    <property type="protein sequence ID" value="POW07781.1"/>
    <property type="molecule type" value="Genomic_DNA"/>
</dbReference>
<name>A0A2S4VE37_9BASI</name>
<protein>
    <submittedName>
        <fullName evidence="2">Uncharacterized protein</fullName>
    </submittedName>
</protein>